<dbReference type="Gene3D" id="3.30.420.260">
    <property type="match status" value="1"/>
</dbReference>
<dbReference type="Proteomes" id="UP000237608">
    <property type="component" value="Unassembled WGS sequence"/>
</dbReference>
<comment type="caution">
    <text evidence="1">The sequence shown here is derived from an EMBL/GenBank/DDBJ whole genome shotgun (WGS) entry which is preliminary data.</text>
</comment>
<dbReference type="Pfam" id="PF12864">
    <property type="entry name" value="DUF3822"/>
    <property type="match status" value="1"/>
</dbReference>
<evidence type="ECO:0000313" key="1">
    <source>
        <dbReference type="EMBL" id="PQJ74052.1"/>
    </source>
</evidence>
<dbReference type="InterPro" id="IPR024213">
    <property type="entry name" value="DUF3822"/>
</dbReference>
<dbReference type="OrthoDB" id="658622at2"/>
<reference evidence="1 2" key="1">
    <citation type="submission" date="2016-12" db="EMBL/GenBank/DDBJ databases">
        <title>Trade-off between light-utilization and light-protection in marine flavobacteria.</title>
        <authorList>
            <person name="Kumagai Y."/>
            <person name="Yoshizawa S."/>
            <person name="Kogure K."/>
            <person name="Iwasaki W."/>
        </authorList>
    </citation>
    <scope>NUCLEOTIDE SEQUENCE [LARGE SCALE GENOMIC DNA]</scope>
    <source>
        <strain evidence="1 2">KCTC 22729</strain>
    </source>
</reference>
<name>A0A2S7WA03_9FLAO</name>
<evidence type="ECO:0008006" key="3">
    <source>
        <dbReference type="Google" id="ProtNLM"/>
    </source>
</evidence>
<dbReference type="AlphaFoldDB" id="A0A2S7WA03"/>
<proteinExistence type="predicted"/>
<dbReference type="CDD" id="cd24013">
    <property type="entry name" value="ASKHA_ATPase_BT3980-like"/>
    <property type="match status" value="1"/>
</dbReference>
<organism evidence="1 2">
    <name type="scientific">Polaribacter gangjinensis</name>
    <dbReference type="NCBI Taxonomy" id="574710"/>
    <lineage>
        <taxon>Bacteria</taxon>
        <taxon>Pseudomonadati</taxon>
        <taxon>Bacteroidota</taxon>
        <taxon>Flavobacteriia</taxon>
        <taxon>Flavobacteriales</taxon>
        <taxon>Flavobacteriaceae</taxon>
    </lineage>
</organism>
<protein>
    <recommendedName>
        <fullName evidence="3">DUF3822 domain-containing protein</fullName>
    </recommendedName>
</protein>
<keyword evidence="2" id="KW-1185">Reference proteome</keyword>
<sequence length="272" mass="32061">MKKSRSNISLKNTNNKILSIQFSLDGFSFCVSDLFSKEISYFADYTFDETVNSLENLLENIKTIFNEDPILHNEFSEVFIIHQNSLNTLVPDDYFDENSLSSYLEYNIKTLQTDFITFDSIAEIEAKNVYIPYVNINNYLFQNFGEFEYKHHTTILLEKLIQKNKSEEKVMFVNVFKNTFDITVLEHKKLILSNSFAYNTKEDFIYYILFVAEQLQLNNEEFKLYFTGEITIESDLYNIAFTYIKNVYFLESSQAIFKELDAKKHSNFILLG</sequence>
<accession>A0A2S7WA03</accession>
<dbReference type="Gene3D" id="3.30.420.250">
    <property type="match status" value="1"/>
</dbReference>
<evidence type="ECO:0000313" key="2">
    <source>
        <dbReference type="Proteomes" id="UP000237608"/>
    </source>
</evidence>
<dbReference type="EMBL" id="MSCL01000001">
    <property type="protein sequence ID" value="PQJ74052.1"/>
    <property type="molecule type" value="Genomic_DNA"/>
</dbReference>
<gene>
    <name evidence="1" type="ORF">BTO13_01640</name>
</gene>